<keyword evidence="16" id="KW-1185">Reference proteome</keyword>
<evidence type="ECO:0000256" key="7">
    <source>
        <dbReference type="ARBA" id="ARBA00023065"/>
    </source>
</evidence>
<reference evidence="16" key="1">
    <citation type="submission" date="2016-10" db="EMBL/GenBank/DDBJ databases">
        <authorList>
            <person name="Varghese N."/>
            <person name="Submissions S."/>
        </authorList>
    </citation>
    <scope>NUCLEOTIDE SEQUENCE [LARGE SCALE GENOMIC DNA]</scope>
    <source>
        <strain evidence="16">DUS833</strain>
    </source>
</reference>
<keyword evidence="3 13" id="KW-0138">CF(0)</keyword>
<keyword evidence="5 13" id="KW-0375">Hydrogen ion transport</keyword>
<evidence type="ECO:0000256" key="13">
    <source>
        <dbReference type="HAMAP-Rule" id="MF_01398"/>
    </source>
</evidence>
<proteinExistence type="inferred from homology"/>
<dbReference type="RefSeq" id="WP_090805164.1">
    <property type="nucleotide sequence ID" value="NZ_FNKX01000001.1"/>
</dbReference>
<dbReference type="GO" id="GO:0046961">
    <property type="term" value="F:proton-transporting ATPase activity, rotational mechanism"/>
    <property type="evidence" value="ECO:0007669"/>
    <property type="project" value="TreeGrafter"/>
</dbReference>
<dbReference type="Proteomes" id="UP000199365">
    <property type="component" value="Unassembled WGS sequence"/>
</dbReference>
<evidence type="ECO:0000313" key="15">
    <source>
        <dbReference type="EMBL" id="SDR24769.1"/>
    </source>
</evidence>
<keyword evidence="7 13" id="KW-0406">Ion transport</keyword>
<evidence type="ECO:0000256" key="5">
    <source>
        <dbReference type="ARBA" id="ARBA00022781"/>
    </source>
</evidence>
<dbReference type="PANTHER" id="PTHR33445:SF2">
    <property type="entry name" value="ATP SYNTHASE SUBUNIT B', CHLOROPLASTIC"/>
    <property type="match status" value="1"/>
</dbReference>
<evidence type="ECO:0000256" key="10">
    <source>
        <dbReference type="ARBA" id="ARBA00025198"/>
    </source>
</evidence>
<dbReference type="GO" id="GO:0005886">
    <property type="term" value="C:plasma membrane"/>
    <property type="evidence" value="ECO:0007669"/>
    <property type="project" value="UniProtKB-SubCell"/>
</dbReference>
<comment type="subcellular location">
    <subcellularLocation>
        <location evidence="13">Cell membrane</location>
        <topology evidence="13">Single-pass membrane protein</topology>
    </subcellularLocation>
    <subcellularLocation>
        <location evidence="12">Endomembrane system</location>
        <topology evidence="12">Single-pass membrane protein</topology>
    </subcellularLocation>
</comment>
<comment type="function">
    <text evidence="11">Component of the F(0) channel, it forms part of the peripheral stalk, linking F(1) to F(0). The b'-subunit is a diverged and duplicated form of b found in plants and photosynthetic bacteria.</text>
</comment>
<evidence type="ECO:0000256" key="3">
    <source>
        <dbReference type="ARBA" id="ARBA00022547"/>
    </source>
</evidence>
<keyword evidence="4 13" id="KW-0812">Transmembrane</keyword>
<evidence type="ECO:0000256" key="11">
    <source>
        <dbReference type="ARBA" id="ARBA00025614"/>
    </source>
</evidence>
<keyword evidence="6 13" id="KW-1133">Transmembrane helix</keyword>
<dbReference type="InterPro" id="IPR002146">
    <property type="entry name" value="ATP_synth_b/b'su_bac/chlpt"/>
</dbReference>
<evidence type="ECO:0000256" key="14">
    <source>
        <dbReference type="SAM" id="Coils"/>
    </source>
</evidence>
<name>A0A1H1HHG3_9BURK</name>
<dbReference type="GO" id="GO:0012505">
    <property type="term" value="C:endomembrane system"/>
    <property type="evidence" value="ECO:0007669"/>
    <property type="project" value="UniProtKB-SubCell"/>
</dbReference>
<feature type="coiled-coil region" evidence="14">
    <location>
        <begin position="47"/>
        <end position="112"/>
    </location>
</feature>
<dbReference type="STRING" id="157910.SAMN05445850_3574"/>
<evidence type="ECO:0000256" key="1">
    <source>
        <dbReference type="ARBA" id="ARBA00005513"/>
    </source>
</evidence>
<dbReference type="EMBL" id="FNKX01000001">
    <property type="protein sequence ID" value="SDR24769.1"/>
    <property type="molecule type" value="Genomic_DNA"/>
</dbReference>
<evidence type="ECO:0000256" key="4">
    <source>
        <dbReference type="ARBA" id="ARBA00022692"/>
    </source>
</evidence>
<dbReference type="AlphaFoldDB" id="A0A1H1HHG3"/>
<keyword evidence="9 13" id="KW-0066">ATP synthesis</keyword>
<dbReference type="Pfam" id="PF00430">
    <property type="entry name" value="ATP-synt_B"/>
    <property type="match status" value="1"/>
</dbReference>
<accession>A0A1H1HHG3</accession>
<organism evidence="15 16">
    <name type="scientific">Paraburkholderia tuberum</name>
    <dbReference type="NCBI Taxonomy" id="157910"/>
    <lineage>
        <taxon>Bacteria</taxon>
        <taxon>Pseudomonadati</taxon>
        <taxon>Pseudomonadota</taxon>
        <taxon>Betaproteobacteria</taxon>
        <taxon>Burkholderiales</taxon>
        <taxon>Burkholderiaceae</taxon>
        <taxon>Paraburkholderia</taxon>
    </lineage>
</organism>
<keyword evidence="8 13" id="KW-0472">Membrane</keyword>
<dbReference type="InterPro" id="IPR050059">
    <property type="entry name" value="ATP_synthase_B_chain"/>
</dbReference>
<dbReference type="PANTHER" id="PTHR33445">
    <property type="entry name" value="ATP SYNTHASE SUBUNIT B', CHLOROPLASTIC"/>
    <property type="match status" value="1"/>
</dbReference>
<dbReference type="CDD" id="cd06503">
    <property type="entry name" value="ATP-synt_Fo_b"/>
    <property type="match status" value="1"/>
</dbReference>
<comment type="function">
    <text evidence="10 13">F(1)F(0) ATP synthase produces ATP from ADP in the presence of a proton or sodium gradient. F-type ATPases consist of two structural domains, F(1) containing the extramembraneous catalytic core and F(0) containing the membrane proton channel, linked together by a central stalk and a peripheral stalk. During catalysis, ATP synthesis in the catalytic domain of F(1) is coupled via a rotary mechanism of the central stalk subunits to proton translocation.</text>
</comment>
<keyword evidence="14" id="KW-0175">Coiled coil</keyword>
<evidence type="ECO:0000256" key="9">
    <source>
        <dbReference type="ARBA" id="ARBA00023310"/>
    </source>
</evidence>
<protein>
    <recommendedName>
        <fullName evidence="13">ATP synthase subunit b</fullName>
    </recommendedName>
    <alternativeName>
        <fullName evidence="13">ATP synthase F(0) sector subunit b</fullName>
    </alternativeName>
    <alternativeName>
        <fullName evidence="13">ATPase subunit I</fullName>
    </alternativeName>
    <alternativeName>
        <fullName evidence="13">F-type ATPase subunit b</fullName>
        <shortName evidence="13">F-ATPase subunit b</shortName>
    </alternativeName>
</protein>
<evidence type="ECO:0000313" key="16">
    <source>
        <dbReference type="Proteomes" id="UP000199365"/>
    </source>
</evidence>
<evidence type="ECO:0000256" key="12">
    <source>
        <dbReference type="ARBA" id="ARBA00037847"/>
    </source>
</evidence>
<sequence length="252" mass="27061">MKIDWSTLALQTLNALILVWLLARFLFRPVAKIIAERQASANALTGDANAAKLAAQAEREALRAEREQLAAQRAQAFATIEADARTQHAALLDAAHNEAERLRAQAAADRQRERAGEAEAASAAAAQLAVDIAGKLLDRLLDRSPEDLRVAGFIDGLADGVRRLSPGARAALAGDVPLHVSAPRALTPDERAACETALAAAFAQRLEFDTDIDRTLLAGLELSGAHAVVRNSWRDQLDQIHGELLRDDGHAR</sequence>
<gene>
    <name evidence="13" type="primary">atpF</name>
    <name evidence="15" type="ORF">SAMN05445850_3574</name>
</gene>
<evidence type="ECO:0000256" key="2">
    <source>
        <dbReference type="ARBA" id="ARBA00022448"/>
    </source>
</evidence>
<feature type="transmembrane region" description="Helical" evidence="13">
    <location>
        <begin position="6"/>
        <end position="27"/>
    </location>
</feature>
<keyword evidence="2 13" id="KW-0813">Transport</keyword>
<comment type="subunit">
    <text evidence="13">F-type ATPases have 2 components, F(1) - the catalytic core - and F(0) - the membrane proton channel. F(1) has five subunits: alpha(3), beta(3), gamma(1), delta(1), epsilon(1). F(0) has three main subunits: a(1), b(2) and c(10-14). The alpha and beta chains form an alternating ring which encloses part of the gamma chain. F(1) is attached to F(0) by a central stalk formed by the gamma and epsilon chains, while a peripheral stalk is formed by the delta and b chains.</text>
</comment>
<dbReference type="HAMAP" id="MF_01398">
    <property type="entry name" value="ATP_synth_b_bprime"/>
    <property type="match status" value="1"/>
</dbReference>
<dbReference type="GO" id="GO:0045259">
    <property type="term" value="C:proton-transporting ATP synthase complex"/>
    <property type="evidence" value="ECO:0007669"/>
    <property type="project" value="UniProtKB-KW"/>
</dbReference>
<evidence type="ECO:0000256" key="8">
    <source>
        <dbReference type="ARBA" id="ARBA00023136"/>
    </source>
</evidence>
<comment type="similarity">
    <text evidence="1 13">Belongs to the ATPase B chain family.</text>
</comment>
<keyword evidence="13" id="KW-1003">Cell membrane</keyword>
<evidence type="ECO:0000256" key="6">
    <source>
        <dbReference type="ARBA" id="ARBA00022989"/>
    </source>
</evidence>
<dbReference type="GO" id="GO:0046933">
    <property type="term" value="F:proton-transporting ATP synthase activity, rotational mechanism"/>
    <property type="evidence" value="ECO:0007669"/>
    <property type="project" value="UniProtKB-UniRule"/>
</dbReference>